<evidence type="ECO:0000313" key="1">
    <source>
        <dbReference type="EMBL" id="CAH0561490.1"/>
    </source>
</evidence>
<dbReference type="OrthoDB" id="24683at2759"/>
<reference evidence="1" key="1">
    <citation type="submission" date="2021-12" db="EMBL/GenBank/DDBJ databases">
        <authorList>
            <person name="King R."/>
        </authorList>
    </citation>
    <scope>NUCLEOTIDE SEQUENCE</scope>
</reference>
<dbReference type="EMBL" id="OV121138">
    <property type="protein sequence ID" value="CAH0561490.1"/>
    <property type="molecule type" value="Genomic_DNA"/>
</dbReference>
<evidence type="ECO:0000313" key="2">
    <source>
        <dbReference type="Proteomes" id="UP001154078"/>
    </source>
</evidence>
<dbReference type="GO" id="GO:0004828">
    <property type="term" value="F:serine-tRNA ligase activity"/>
    <property type="evidence" value="ECO:0007669"/>
    <property type="project" value="InterPro"/>
</dbReference>
<dbReference type="GO" id="GO:0006434">
    <property type="term" value="P:seryl-tRNA aminoacylation"/>
    <property type="evidence" value="ECO:0007669"/>
    <property type="project" value="InterPro"/>
</dbReference>
<organism evidence="1 2">
    <name type="scientific">Brassicogethes aeneus</name>
    <name type="common">Rape pollen beetle</name>
    <name type="synonym">Meligethes aeneus</name>
    <dbReference type="NCBI Taxonomy" id="1431903"/>
    <lineage>
        <taxon>Eukaryota</taxon>
        <taxon>Metazoa</taxon>
        <taxon>Ecdysozoa</taxon>
        <taxon>Arthropoda</taxon>
        <taxon>Hexapoda</taxon>
        <taxon>Insecta</taxon>
        <taxon>Pterygota</taxon>
        <taxon>Neoptera</taxon>
        <taxon>Endopterygota</taxon>
        <taxon>Coleoptera</taxon>
        <taxon>Polyphaga</taxon>
        <taxon>Cucujiformia</taxon>
        <taxon>Nitidulidae</taxon>
        <taxon>Meligethinae</taxon>
        <taxon>Brassicogethes</taxon>
    </lineage>
</organism>
<dbReference type="Proteomes" id="UP001154078">
    <property type="component" value="Chromosome 7"/>
</dbReference>
<gene>
    <name evidence="1" type="ORF">MELIAE_LOCUS11005</name>
</gene>
<dbReference type="AlphaFoldDB" id="A0A9P0BEU0"/>
<dbReference type="InterPro" id="IPR045864">
    <property type="entry name" value="aa-tRNA-synth_II/BPL/LPL"/>
</dbReference>
<dbReference type="PANTHER" id="PTHR11778">
    <property type="entry name" value="SERYL-TRNA SYNTHETASE"/>
    <property type="match status" value="1"/>
</dbReference>
<protein>
    <recommendedName>
        <fullName evidence="3">Aminoacyl-transfer RNA synthetases class-II family profile domain-containing protein</fullName>
    </recommendedName>
</protein>
<dbReference type="SUPFAM" id="SSF55681">
    <property type="entry name" value="Class II aaRS and biotin synthetases"/>
    <property type="match status" value="1"/>
</dbReference>
<dbReference type="GO" id="GO:0005524">
    <property type="term" value="F:ATP binding"/>
    <property type="evidence" value="ECO:0007669"/>
    <property type="project" value="InterPro"/>
</dbReference>
<accession>A0A9P0BEU0</accession>
<dbReference type="InterPro" id="IPR002317">
    <property type="entry name" value="Ser-tRNA-ligase_type_1"/>
</dbReference>
<keyword evidence="2" id="KW-1185">Reference proteome</keyword>
<name>A0A9P0BEU0_BRAAE</name>
<evidence type="ECO:0008006" key="3">
    <source>
        <dbReference type="Google" id="ProtNLM"/>
    </source>
</evidence>
<sequence length="421" mass="49513">MNTETPNLKEIEKWKVKSKIVKGDLNNLKDSYYSVKEAVNLQILSLPNILHNKTPISEEIIHQVHEKPEKIDKSHLQIADTSIHYINPYNCYLKEDPALFEMSVLNYLRKKLLKLNFTQFSSPDFSRSVIVEGCGKKFDDSTTFTIDEPHEKSNSLSRLHLTGGSSIESFMCYFARHLVDFNKLPLKIFSTGRKYQPYDENLPFDLFNLSQGSVLNVFIAYLDKEDEIINKLQDLIVDFYDSLGYHFMLTLTPASKLTLPESLRFSVKMYSNYTEKYIEVANISLYDEYLTKLIMREDLNFNVLPIVNDFNVLNRGLMTNVSSNAYYGYQAHLQQNKTKQLNEKCELMDFECESNKTRNNSRKRAWDYDELHSFKKRRQEDCCRENEKNEKKCQQMELLEEELLRETHGCSWYHWTSKNSL</sequence>
<proteinExistence type="predicted"/>
<dbReference type="Gene3D" id="3.30.930.10">
    <property type="entry name" value="Bira Bifunctional Protein, Domain 2"/>
    <property type="match status" value="1"/>
</dbReference>